<evidence type="ECO:0000313" key="13">
    <source>
        <dbReference type="EMBL" id="ARU06426.1"/>
    </source>
</evidence>
<dbReference type="SUPFAM" id="SSF56112">
    <property type="entry name" value="Protein kinase-like (PK-like)"/>
    <property type="match status" value="1"/>
</dbReference>
<name>A0A1Y0ES74_9BURK</name>
<comment type="cofactor">
    <cofactor evidence="11">
        <name>Mg(2+)</name>
        <dbReference type="ChEBI" id="CHEBI:18420"/>
    </cofactor>
</comment>
<evidence type="ECO:0000256" key="11">
    <source>
        <dbReference type="HAMAP-Rule" id="MF_01497"/>
    </source>
</evidence>
<dbReference type="Proteomes" id="UP000196138">
    <property type="component" value="Chromosome"/>
</dbReference>
<feature type="binding site" evidence="11">
    <location>
        <position position="221"/>
    </location>
    <ligand>
        <name>Mg(2+)</name>
        <dbReference type="ChEBI" id="CHEBI:18420"/>
    </ligand>
</feature>
<keyword evidence="4 11" id="KW-0808">Transferase</keyword>
<evidence type="ECO:0000256" key="8">
    <source>
        <dbReference type="ARBA" id="ARBA00022840"/>
    </source>
</evidence>
<dbReference type="GO" id="GO:0106310">
    <property type="term" value="F:protein serine kinase activity"/>
    <property type="evidence" value="ECO:0007669"/>
    <property type="project" value="RHEA"/>
</dbReference>
<evidence type="ECO:0000256" key="3">
    <source>
        <dbReference type="ARBA" id="ARBA00022553"/>
    </source>
</evidence>
<dbReference type="EMBL" id="CP021455">
    <property type="protein sequence ID" value="ARU06426.1"/>
    <property type="molecule type" value="Genomic_DNA"/>
</dbReference>
<feature type="site" description="ATP" evidence="11">
    <location>
        <position position="35"/>
    </location>
</feature>
<feature type="domain" description="Aminoglycoside phosphotransferase" evidence="12">
    <location>
        <begin position="36"/>
        <end position="285"/>
    </location>
</feature>
<reference evidence="13 14" key="1">
    <citation type="submission" date="2017-05" db="EMBL/GenBank/DDBJ databases">
        <authorList>
            <person name="Song R."/>
            <person name="Chenine A.L."/>
            <person name="Ruprecht R.M."/>
        </authorList>
    </citation>
    <scope>NUCLEOTIDE SEQUENCE [LARGE SCALE GENOMIC DNA]</scope>
    <source>
        <strain evidence="13 14">DSM 26136</strain>
    </source>
</reference>
<evidence type="ECO:0000256" key="6">
    <source>
        <dbReference type="ARBA" id="ARBA00022741"/>
    </source>
</evidence>
<dbReference type="GO" id="GO:0005524">
    <property type="term" value="F:ATP binding"/>
    <property type="evidence" value="ECO:0007669"/>
    <property type="project" value="UniProtKB-UniRule"/>
</dbReference>
<evidence type="ECO:0000256" key="9">
    <source>
        <dbReference type="ARBA" id="ARBA00022842"/>
    </source>
</evidence>
<dbReference type="RefSeq" id="WP_087283562.1">
    <property type="nucleotide sequence ID" value="NZ_CP021455.1"/>
</dbReference>
<feature type="binding site" evidence="11">
    <location>
        <position position="238"/>
    </location>
    <ligand>
        <name>Mg(2+)</name>
        <dbReference type="ChEBI" id="CHEBI:18420"/>
    </ligand>
</feature>
<evidence type="ECO:0000256" key="1">
    <source>
        <dbReference type="ARBA" id="ARBA00022490"/>
    </source>
</evidence>
<evidence type="ECO:0000256" key="7">
    <source>
        <dbReference type="ARBA" id="ARBA00022777"/>
    </source>
</evidence>
<keyword evidence="14" id="KW-1185">Reference proteome</keyword>
<proteinExistence type="inferred from homology"/>
<evidence type="ECO:0000259" key="12">
    <source>
        <dbReference type="Pfam" id="PF01636"/>
    </source>
</evidence>
<dbReference type="HAMAP" id="MF_01497">
    <property type="entry name" value="SrkA_kinase"/>
    <property type="match status" value="1"/>
</dbReference>
<dbReference type="Gene3D" id="1.20.1270.170">
    <property type="match status" value="1"/>
</dbReference>
<keyword evidence="3 11" id="KW-0597">Phosphoprotein</keyword>
<dbReference type="Pfam" id="PF01636">
    <property type="entry name" value="APH"/>
    <property type="match status" value="1"/>
</dbReference>
<protein>
    <recommendedName>
        <fullName evidence="11">Stress response kinase A</fullName>
        <ecNumber evidence="11">2.7.11.1</ecNumber>
    </recommendedName>
    <alternativeName>
        <fullName evidence="11">Serine/threonine-protein kinase SrkA</fullName>
    </alternativeName>
</protein>
<dbReference type="InterPro" id="IPR002575">
    <property type="entry name" value="Aminoglycoside_PTrfase"/>
</dbReference>
<dbReference type="Gene3D" id="3.30.200.70">
    <property type="match status" value="1"/>
</dbReference>
<gene>
    <name evidence="11" type="primary">srkA</name>
    <name evidence="13" type="ORF">CCO03_18750</name>
</gene>
<dbReference type="InterPro" id="IPR011009">
    <property type="entry name" value="Kinase-like_dom_sf"/>
</dbReference>
<dbReference type="PANTHER" id="PTHR39573">
    <property type="entry name" value="STRESS RESPONSE KINASE A"/>
    <property type="match status" value="1"/>
</dbReference>
<sequence length="345" mass="39046">MNPPHPFDRLTPDLVQDAMAQVGLFGDGRLSALPSYENRVYLAPLERPAPDHPDVNAVVLKFYRPERWGEAQILEEHAFAQELADAEVPMVAPLRWSGQSLHHIDGFRFSVSPRRGGRTPELDDLEVLEWTGRLLARLHDVGARQPFASRPALNLDSFGVQPLQWLLSHDAVTPGQRAEWERTCRDMLDRVAQHPALCGDAGSPQGGIRQLRTHGDCHPGNILWTPGDGADAGPHFVDLDDARTAPAVQDLWMLAQGERAQRTLQLSVLIEGYEQVRPFDRRELALIEPLRSLRLLHYSCWLAQRQSDPAFQQAFAWFGSDDYWRDQIVTLREQCEAMDQPPLWV</sequence>
<dbReference type="KEGG" id="cser:CCO03_18750"/>
<dbReference type="AlphaFoldDB" id="A0A1Y0ES74"/>
<keyword evidence="7 11" id="KW-0418">Kinase</keyword>
<keyword evidence="6 11" id="KW-0547">Nucleotide-binding</keyword>
<dbReference type="NCBIfam" id="NF008738">
    <property type="entry name" value="PRK11768.1"/>
    <property type="match status" value="1"/>
</dbReference>
<comment type="function">
    <text evidence="11">A protein kinase that phosphorylates Ser and Thr residues. Probably acts to suppress the effects of stress linked to accumulation of reactive oxygen species. Probably involved in the extracytoplasmic stress response.</text>
</comment>
<dbReference type="GO" id="GO:0005737">
    <property type="term" value="C:cytoplasm"/>
    <property type="evidence" value="ECO:0007669"/>
    <property type="project" value="UniProtKB-SubCell"/>
</dbReference>
<dbReference type="PANTHER" id="PTHR39573:SF1">
    <property type="entry name" value="STRESS RESPONSE KINASE A"/>
    <property type="match status" value="1"/>
</dbReference>
<evidence type="ECO:0000256" key="5">
    <source>
        <dbReference type="ARBA" id="ARBA00022723"/>
    </source>
</evidence>
<comment type="similarity">
    <text evidence="11">Belongs to the SrkA/RdoA protein kinase family.</text>
</comment>
<keyword evidence="5 11" id="KW-0479">Metal-binding</keyword>
<evidence type="ECO:0000256" key="2">
    <source>
        <dbReference type="ARBA" id="ARBA00022527"/>
    </source>
</evidence>
<dbReference type="GO" id="GO:0000287">
    <property type="term" value="F:magnesium ion binding"/>
    <property type="evidence" value="ECO:0007669"/>
    <property type="project" value="UniProtKB-UniRule"/>
</dbReference>
<feature type="active site" description="Proton acceptor" evidence="11">
    <location>
        <position position="216"/>
    </location>
</feature>
<evidence type="ECO:0000313" key="14">
    <source>
        <dbReference type="Proteomes" id="UP000196138"/>
    </source>
</evidence>
<accession>A0A1Y0ES74</accession>
<keyword evidence="8 11" id="KW-0067">ATP-binding</keyword>
<keyword evidence="1 11" id="KW-0963">Cytoplasm</keyword>
<comment type="subcellular location">
    <subcellularLocation>
        <location evidence="11">Cytoplasm</location>
    </subcellularLocation>
</comment>
<keyword evidence="9 11" id="KW-0460">Magnesium</keyword>
<organism evidence="13 14">
    <name type="scientific">Comamonas serinivorans</name>
    <dbReference type="NCBI Taxonomy" id="1082851"/>
    <lineage>
        <taxon>Bacteria</taxon>
        <taxon>Pseudomonadati</taxon>
        <taxon>Pseudomonadota</taxon>
        <taxon>Betaproteobacteria</taxon>
        <taxon>Burkholderiales</taxon>
        <taxon>Comamonadaceae</taxon>
        <taxon>Comamonas</taxon>
    </lineage>
</organism>
<evidence type="ECO:0000256" key="10">
    <source>
        <dbReference type="ARBA" id="ARBA00023016"/>
    </source>
</evidence>
<comment type="subunit">
    <text evidence="11">Monomer.</text>
</comment>
<keyword evidence="2 11" id="KW-0723">Serine/threonine-protein kinase</keyword>
<dbReference type="OrthoDB" id="5392197at2"/>
<dbReference type="GO" id="GO:0004674">
    <property type="term" value="F:protein serine/threonine kinase activity"/>
    <property type="evidence" value="ECO:0007669"/>
    <property type="project" value="UniProtKB-UniRule"/>
</dbReference>
<dbReference type="EC" id="2.7.11.1" evidence="11"/>
<dbReference type="Gene3D" id="1.10.510.10">
    <property type="entry name" value="Transferase(Phosphotransferase) domain 1"/>
    <property type="match status" value="1"/>
</dbReference>
<evidence type="ECO:0000256" key="4">
    <source>
        <dbReference type="ARBA" id="ARBA00022679"/>
    </source>
</evidence>
<feature type="active site" evidence="11">
    <location>
        <position position="238"/>
    </location>
</feature>
<dbReference type="InterPro" id="IPR032882">
    <property type="entry name" value="SrkA/RdoA"/>
</dbReference>
<comment type="catalytic activity">
    <reaction evidence="11">
        <text>L-seryl-[protein] + ATP = O-phospho-L-seryl-[protein] + ADP + H(+)</text>
        <dbReference type="Rhea" id="RHEA:17989"/>
        <dbReference type="Rhea" id="RHEA-COMP:9863"/>
        <dbReference type="Rhea" id="RHEA-COMP:11604"/>
        <dbReference type="ChEBI" id="CHEBI:15378"/>
        <dbReference type="ChEBI" id="CHEBI:29999"/>
        <dbReference type="ChEBI" id="CHEBI:30616"/>
        <dbReference type="ChEBI" id="CHEBI:83421"/>
        <dbReference type="ChEBI" id="CHEBI:456216"/>
        <dbReference type="EC" id="2.7.11.1"/>
    </reaction>
</comment>
<keyword evidence="10 11" id="KW-0346">Stress response</keyword>
<comment type="catalytic activity">
    <reaction evidence="11">
        <text>L-threonyl-[protein] + ATP = O-phospho-L-threonyl-[protein] + ADP + H(+)</text>
        <dbReference type="Rhea" id="RHEA:46608"/>
        <dbReference type="Rhea" id="RHEA-COMP:11060"/>
        <dbReference type="Rhea" id="RHEA-COMP:11605"/>
        <dbReference type="ChEBI" id="CHEBI:15378"/>
        <dbReference type="ChEBI" id="CHEBI:30013"/>
        <dbReference type="ChEBI" id="CHEBI:30616"/>
        <dbReference type="ChEBI" id="CHEBI:61977"/>
        <dbReference type="ChEBI" id="CHEBI:456216"/>
        <dbReference type="EC" id="2.7.11.1"/>
    </reaction>
</comment>